<feature type="region of interest" description="Disordered" evidence="1">
    <location>
        <begin position="1"/>
        <end position="23"/>
    </location>
</feature>
<feature type="compositionally biased region" description="Polar residues" evidence="1">
    <location>
        <begin position="1"/>
        <end position="10"/>
    </location>
</feature>
<organism evidence="3 4">
    <name type="scientific">Rotaria magnacalcarata</name>
    <dbReference type="NCBI Taxonomy" id="392030"/>
    <lineage>
        <taxon>Eukaryota</taxon>
        <taxon>Metazoa</taxon>
        <taxon>Spiralia</taxon>
        <taxon>Gnathifera</taxon>
        <taxon>Rotifera</taxon>
        <taxon>Eurotatoria</taxon>
        <taxon>Bdelloidea</taxon>
        <taxon>Philodinida</taxon>
        <taxon>Philodinidae</taxon>
        <taxon>Rotaria</taxon>
    </lineage>
</organism>
<dbReference type="PANTHER" id="PTHR46579:SF1">
    <property type="entry name" value="F5_8 TYPE C DOMAIN-CONTAINING PROTEIN"/>
    <property type="match status" value="1"/>
</dbReference>
<dbReference type="Gene3D" id="3.10.490.20">
    <property type="match status" value="1"/>
</dbReference>
<dbReference type="InterPro" id="IPR009667">
    <property type="entry name" value="DUF1258"/>
</dbReference>
<sequence>MDQNSNNTPTYYLKSSAKKKNNWKRNQKRFEKNEQLRSQYPPFELSSHLNIIHLHYKSTIDTLNELISKAYKTKRYVVDTESQKGETERHGALIQIQFLYSSDQSTTILIEINYLPDKQSNLYKKIIELCEIIFNNGNEILAWGPLENEFTNFHHLDLIHIDKKIIPINVQSLFSSGKNIQITHPEMERRDETTADTSYYIYDTPGDNDDMNDEPQINDILFGSHHQTHVNSNELWSLQKAIETTFGKFLDKFETVNHWKCGLDLQLDTWKQKLFSKHHYDKTTEQQRRLSMIQYAVHDCAAVAELYFHRYPEKVNDHHIPKQTTTSTNIIKHLDDDLLEVSDDEIIQILMPRFDEPRPTPETQHDEMPTLTIGVTPEEMETFHLSDVQIEQQQQPQIITTLTKAERQRKKNIKLKWKQKHRPDFQNKIKRPIYYKYDYRKIRAQLTDDKIYTSHQITINRNLAEVVIGFKTKQEKEAAATKLKINYFSRTQYIERWGEPEAYVTASRQYVAQSNQWSLKELILQVIVQDSTDQQQFVEDDCTFAIRSLRLQGAKCRSNKLSLSSSISTELNLTLLKWIRATERKQTNAMITLPVYLNATRSELLFTIELEAADNSLNEFDFYERVSQLNQVGDGHENENALQTSSFNFESDNYTRDDSNGEDFNDDYDDDSGNLHGDYDGENDDEVSINLNDIYVDHLNSHHHPFFMKLISFIHETKLNKITTAKLLSLLRSSSSFPVDLIPKTTNTLWQKLQVSFNYKCYYYCSTCFLELANYNDSCPKCGSKKQNNSELCIFSVAEELERIVKSNIDIIHWYSLPKNQLAADMVNGSWYKQNKTDEPQLALMLSTDGKPLVKSKQTRTSVWPVLGFLVEIPYPIREYVNNIILLGLWHSSVAPPCTLLLDKIVKNIKALITTGINICIHNTMIHFSLQIQLFSGDFPARSKCNSLVSHSGFYACSRCLFEGKRCSQPCANHTLYRWADFIKKPPRKRTQEHINSCVQKINSSNPKIFGVTGPTPLSSILSIPEQSTFDYFHLVLEIHFRYLLSEWYIRIQQNTIAIGLLNQFMNEISYPHSFNRYPVDFSKFDKWKGSELRCFMLYTAIPVFIKLSLNVRHSFPQVYLAHFLLLFIYVRVLHNFIDHRDIKKMPKFIYCYLNHFSSIYEPCKELYSVHALVHLFEQVAQHGGLAYHSLFASESCLQIFNKIAHGSVILGEQIAFWWCIFQQLRSRKTHYSTNLFTDKQIVEDNFIDLIQLDAFRQEFYLSFHQTFGEFPIASLKYYTRYKAGLIMYHSLLYSRRGNSNSYSVCVNDDKSDTQSTLCFGQILFFFQMKQKPFLFLKKFANSKKKFSSLLKPIESVCDWDIYVDRYYPVVRHSTSELVILPCSSIICKCICYRLDDQYSVFMPIQLETEHD</sequence>
<name>A0A816P331_9BILA</name>
<dbReference type="InterPro" id="IPR041228">
    <property type="entry name" value="Dynein_C"/>
</dbReference>
<evidence type="ECO:0000313" key="4">
    <source>
        <dbReference type="Proteomes" id="UP000663856"/>
    </source>
</evidence>
<feature type="compositionally biased region" description="Acidic residues" evidence="1">
    <location>
        <begin position="660"/>
        <end position="672"/>
    </location>
</feature>
<dbReference type="PANTHER" id="PTHR46579">
    <property type="entry name" value="F5/8 TYPE C DOMAIN-CONTAINING PROTEIN-RELATED"/>
    <property type="match status" value="1"/>
</dbReference>
<dbReference type="EMBL" id="CAJNRF010002823">
    <property type="protein sequence ID" value="CAF2043554.1"/>
    <property type="molecule type" value="Genomic_DNA"/>
</dbReference>
<dbReference type="Pfam" id="PF18199">
    <property type="entry name" value="Dynein_C"/>
    <property type="match status" value="1"/>
</dbReference>
<dbReference type="FunFam" id="3.10.490.20:FF:000004">
    <property type="entry name" value="Cytoplasmic dynein heavy chain 2"/>
    <property type="match status" value="1"/>
</dbReference>
<dbReference type="InterPro" id="IPR043160">
    <property type="entry name" value="Dynein_C_barrel"/>
</dbReference>
<proteinExistence type="predicted"/>
<feature type="region of interest" description="Disordered" evidence="1">
    <location>
        <begin position="646"/>
        <end position="679"/>
    </location>
</feature>
<comment type="caution">
    <text evidence="3">The sequence shown here is derived from an EMBL/GenBank/DDBJ whole genome shotgun (WGS) entry which is preliminary data.</text>
</comment>
<protein>
    <recommendedName>
        <fullName evidence="2">Dynein heavy chain C-terminal domain-containing protein</fullName>
    </recommendedName>
</protein>
<dbReference type="Proteomes" id="UP000663856">
    <property type="component" value="Unassembled WGS sequence"/>
</dbReference>
<gene>
    <name evidence="3" type="ORF">WKI299_LOCUS8763</name>
</gene>
<dbReference type="Pfam" id="PF06869">
    <property type="entry name" value="DUF1258"/>
    <property type="match status" value="1"/>
</dbReference>
<accession>A0A816P331</accession>
<reference evidence="3" key="1">
    <citation type="submission" date="2021-02" db="EMBL/GenBank/DDBJ databases">
        <authorList>
            <person name="Nowell W R."/>
        </authorList>
    </citation>
    <scope>NUCLEOTIDE SEQUENCE</scope>
</reference>
<evidence type="ECO:0000256" key="1">
    <source>
        <dbReference type="SAM" id="MobiDB-lite"/>
    </source>
</evidence>
<evidence type="ECO:0000313" key="3">
    <source>
        <dbReference type="EMBL" id="CAF2043554.1"/>
    </source>
</evidence>
<feature type="domain" description="Dynein heavy chain C-terminal" evidence="2">
    <location>
        <begin position="500"/>
        <end position="610"/>
    </location>
</feature>
<evidence type="ECO:0000259" key="2">
    <source>
        <dbReference type="Pfam" id="PF18199"/>
    </source>
</evidence>